<protein>
    <recommendedName>
        <fullName evidence="1">DNA (cytosine-5-)-methyltransferase</fullName>
        <ecNumber evidence="1">2.1.1.37</ecNumber>
    </recommendedName>
</protein>
<keyword evidence="4" id="KW-0949">S-adenosyl-L-methionine</keyword>
<dbReference type="InterPro" id="IPR029063">
    <property type="entry name" value="SAM-dependent_MTases_sf"/>
</dbReference>
<dbReference type="GO" id="GO:0009307">
    <property type="term" value="P:DNA restriction-modification system"/>
    <property type="evidence" value="ECO:0007669"/>
    <property type="project" value="UniProtKB-KW"/>
</dbReference>
<dbReference type="Proteomes" id="UP001142400">
    <property type="component" value="Unassembled WGS sequence"/>
</dbReference>
<dbReference type="RefSeq" id="WP_257632704.1">
    <property type="nucleotide sequence ID" value="NZ_JANIIC010000027.1"/>
</dbReference>
<evidence type="ECO:0000256" key="5">
    <source>
        <dbReference type="ARBA" id="ARBA00022747"/>
    </source>
</evidence>
<dbReference type="GO" id="GO:0032259">
    <property type="term" value="P:methylation"/>
    <property type="evidence" value="ECO:0007669"/>
    <property type="project" value="UniProtKB-KW"/>
</dbReference>
<dbReference type="Gene3D" id="2.170.16.10">
    <property type="entry name" value="Hedgehog/Intein (Hint) domain"/>
    <property type="match status" value="1"/>
</dbReference>
<dbReference type="Gene3D" id="3.90.120.10">
    <property type="entry name" value="DNA Methylase, subunit A, domain 2"/>
    <property type="match status" value="1"/>
</dbReference>
<dbReference type="EC" id="2.1.1.37" evidence="1"/>
<dbReference type="SUPFAM" id="SSF51294">
    <property type="entry name" value="Hedgehog/intein (Hint) domain"/>
    <property type="match status" value="1"/>
</dbReference>
<dbReference type="EMBL" id="JANIIC010000027">
    <property type="protein sequence ID" value="MCQ8831825.1"/>
    <property type="molecule type" value="Genomic_DNA"/>
</dbReference>
<dbReference type="InterPro" id="IPR001525">
    <property type="entry name" value="C5_MeTfrase"/>
</dbReference>
<name>A0A9X2RX11_STRMQ</name>
<sequence>MSYRHDNDALTVMDWFCADIETEILTAHGWRRYDEVQVGDLVASLNTEDGVARWVPVQRMNVFQVAGAKMLKVEGKALSALVTEGHRWPVQQRVGKTSARRLAWQVRTSDQLTLESSVVRSAPFEAPTHSSHDDALVELVGWAWTEGSYRENGGLHLSQSPSVNPGKCDRIERALTALYGSPMGRAGRRVSQPAWNVADYEGTRYWRLNVAAAAPILAAAPDHVLDPAWLLALTADQLDLLIETSMLADGTTRVRDGARDSSLSQNRQDRAEGLQFAAILAGRATSIHRWEMQHKGAAYPMWRVSLLERVTAKPLRQAVAEWTTYTGTVWCPTVEHGTWLCRRNGLVHWTGNCGAGGSSQGAHAVPGLRVTRAANHWERAIESHAANFPETDHYRGDIRQAPVWAWPVTDIFWASPECTNWSVAKGKKRDFINAMQGDLLDLYAEMEQQKFEADDDGGPSLEEESRALMEEVPLYLRGVIERGGLVKAGVVENVVDVRAWDEWGRWIGEIHKMGYKTRIIALNSMHANPRTVHKAPQSRDRLYVGYWHESLNRAPDWDKWLRPRAWCEPCGEWVQAVQAWKRPGVDMGRYRQQYVYRCPRTSCRNSVVEPEALPALAAIDWSLPGQRIGDRTKPLAAKTLARIQAGLERFARPVPMMVPAGGTWRNDATSVLDPMPTRTTRENDALAIPPLMIPVEGRDGKEALSADLPLRTQTTRNETGLAWLPFIAELRGGGSVARSVSEALATVTASGNHHGLVTPNHVSEHMLIPYYGASGARPVVEPIGALTTRDRYALVHGKPAIEDVRFRMLEPHEIGRAMSFADDYKVLGSKRERVRQYGNAVTPNAAEVLLCALVEAITGEEISRHEPTADFHAAA</sequence>
<proteinExistence type="predicted"/>
<accession>A0A9X2RX11</accession>
<evidence type="ECO:0000313" key="7">
    <source>
        <dbReference type="Proteomes" id="UP001142400"/>
    </source>
</evidence>
<evidence type="ECO:0000256" key="4">
    <source>
        <dbReference type="ARBA" id="ARBA00022691"/>
    </source>
</evidence>
<dbReference type="PANTHER" id="PTHR10629">
    <property type="entry name" value="CYTOSINE-SPECIFIC METHYLTRANSFERASE"/>
    <property type="match status" value="1"/>
</dbReference>
<keyword evidence="3" id="KW-0808">Transferase</keyword>
<evidence type="ECO:0000313" key="6">
    <source>
        <dbReference type="EMBL" id="MCQ8831825.1"/>
    </source>
</evidence>
<dbReference type="AlphaFoldDB" id="A0A9X2RX11"/>
<dbReference type="SUPFAM" id="SSF53335">
    <property type="entry name" value="S-adenosyl-L-methionine-dependent methyltransferases"/>
    <property type="match status" value="1"/>
</dbReference>
<evidence type="ECO:0000256" key="3">
    <source>
        <dbReference type="ARBA" id="ARBA00022679"/>
    </source>
</evidence>
<organism evidence="6 7">
    <name type="scientific">Streptomyces malaysiensis subsp. samsunensis</name>
    <dbReference type="NCBI Taxonomy" id="459658"/>
    <lineage>
        <taxon>Bacteria</taxon>
        <taxon>Bacillati</taxon>
        <taxon>Actinomycetota</taxon>
        <taxon>Actinomycetes</taxon>
        <taxon>Kitasatosporales</taxon>
        <taxon>Streptomycetaceae</taxon>
        <taxon>Streptomyces</taxon>
        <taxon>Streptomyces violaceusniger group</taxon>
    </lineage>
</organism>
<dbReference type="InterPro" id="IPR036844">
    <property type="entry name" value="Hint_dom_sf"/>
</dbReference>
<keyword evidence="2 6" id="KW-0489">Methyltransferase</keyword>
<dbReference type="Gene3D" id="3.40.50.150">
    <property type="entry name" value="Vaccinia Virus protein VP39"/>
    <property type="match status" value="1"/>
</dbReference>
<dbReference type="GO" id="GO:0044027">
    <property type="term" value="P:negative regulation of gene expression via chromosomal CpG island methylation"/>
    <property type="evidence" value="ECO:0007669"/>
    <property type="project" value="TreeGrafter"/>
</dbReference>
<keyword evidence="5" id="KW-0680">Restriction system</keyword>
<dbReference type="Pfam" id="PF00145">
    <property type="entry name" value="DNA_methylase"/>
    <property type="match status" value="1"/>
</dbReference>
<evidence type="ECO:0000256" key="2">
    <source>
        <dbReference type="ARBA" id="ARBA00022603"/>
    </source>
</evidence>
<dbReference type="InterPro" id="IPR050390">
    <property type="entry name" value="C5-Methyltransferase"/>
</dbReference>
<evidence type="ECO:0000256" key="1">
    <source>
        <dbReference type="ARBA" id="ARBA00011975"/>
    </source>
</evidence>
<dbReference type="GO" id="GO:0003677">
    <property type="term" value="F:DNA binding"/>
    <property type="evidence" value="ECO:0007669"/>
    <property type="project" value="TreeGrafter"/>
</dbReference>
<dbReference type="PANTHER" id="PTHR10629:SF52">
    <property type="entry name" value="DNA (CYTOSINE-5)-METHYLTRANSFERASE 1"/>
    <property type="match status" value="1"/>
</dbReference>
<comment type="caution">
    <text evidence="6">The sequence shown here is derived from an EMBL/GenBank/DDBJ whole genome shotgun (WGS) entry which is preliminary data.</text>
</comment>
<gene>
    <name evidence="6" type="ORF">NQU54_22815</name>
</gene>
<keyword evidence="7" id="KW-1185">Reference proteome</keyword>
<reference evidence="6" key="1">
    <citation type="submission" date="2022-06" db="EMBL/GenBank/DDBJ databases">
        <title>WGS of actinobacteria.</title>
        <authorList>
            <person name="Thawai C."/>
        </authorList>
    </citation>
    <scope>NUCLEOTIDE SEQUENCE</scope>
    <source>
        <strain evidence="6">DSM 42010</strain>
    </source>
</reference>
<dbReference type="GO" id="GO:0003886">
    <property type="term" value="F:DNA (cytosine-5-)-methyltransferase activity"/>
    <property type="evidence" value="ECO:0007669"/>
    <property type="project" value="UniProtKB-EC"/>
</dbReference>